<evidence type="ECO:0000256" key="2">
    <source>
        <dbReference type="ARBA" id="ARBA00022448"/>
    </source>
</evidence>
<keyword evidence="6 10" id="KW-0576">Peroxisome</keyword>
<evidence type="ECO:0000256" key="6">
    <source>
        <dbReference type="ARBA" id="ARBA00023140"/>
    </source>
</evidence>
<keyword evidence="4" id="KW-0811">Translocation</keyword>
<accession>A0A1U7LW87</accession>
<dbReference type="OrthoDB" id="5549158at2759"/>
<dbReference type="GO" id="GO:0005102">
    <property type="term" value="F:signaling receptor binding"/>
    <property type="evidence" value="ECO:0007669"/>
    <property type="project" value="TreeGrafter"/>
</dbReference>
<evidence type="ECO:0000259" key="12">
    <source>
        <dbReference type="Pfam" id="PF04695"/>
    </source>
</evidence>
<dbReference type="OMA" id="YNQWQPP"/>
<dbReference type="AlphaFoldDB" id="A0A1U7LW87"/>
<dbReference type="PANTHER" id="PTHR23058:SF0">
    <property type="entry name" value="PEROXISOMAL MEMBRANE PROTEIN PEX14"/>
    <property type="match status" value="1"/>
</dbReference>
<dbReference type="Proteomes" id="UP000186594">
    <property type="component" value="Unassembled WGS sequence"/>
</dbReference>
<dbReference type="InterPro" id="IPR006785">
    <property type="entry name" value="Pex14_N"/>
</dbReference>
<dbReference type="GO" id="GO:0005778">
    <property type="term" value="C:peroxisomal membrane"/>
    <property type="evidence" value="ECO:0007669"/>
    <property type="project" value="UniProtKB-SubCell"/>
</dbReference>
<gene>
    <name evidence="13" type="ORF">NEOLI_000737</name>
</gene>
<dbReference type="PANTHER" id="PTHR23058">
    <property type="entry name" value="PEROXISOMAL MEMBRANE PROTEIN PEX14"/>
    <property type="match status" value="1"/>
</dbReference>
<organism evidence="13 14">
    <name type="scientific">Neolecta irregularis (strain DAH-3)</name>
    <dbReference type="NCBI Taxonomy" id="1198029"/>
    <lineage>
        <taxon>Eukaryota</taxon>
        <taxon>Fungi</taxon>
        <taxon>Dikarya</taxon>
        <taxon>Ascomycota</taxon>
        <taxon>Taphrinomycotina</taxon>
        <taxon>Neolectales</taxon>
        <taxon>Neolectaceae</taxon>
        <taxon>Neolecta</taxon>
    </lineage>
</organism>
<evidence type="ECO:0000256" key="4">
    <source>
        <dbReference type="ARBA" id="ARBA00023010"/>
    </source>
</evidence>
<keyword evidence="5 10" id="KW-0472">Membrane</keyword>
<dbReference type="InterPro" id="IPR027267">
    <property type="entry name" value="AH/BAR_dom_sf"/>
</dbReference>
<dbReference type="STRING" id="1198029.A0A1U7LW87"/>
<feature type="coiled-coil region" evidence="11">
    <location>
        <begin position="118"/>
        <end position="220"/>
    </location>
</feature>
<sequence length="279" mass="30751">MTIREDLVTSAVSFLNDPKVQLASLQKRIAFLESKRLTKEEIDEAISRAASHSQSSSFSPIYYPNAQNPPELPRRDWRDWFIMGVVGGSVAYGLTVLVRRYVMPLIAPPTPEALQADKDSIDAQFDEAQSLLKQLQEDSEQLKKDADDQKNAVNEALRDLDRVMDNLRKCTESSETELRNLKHDINSLKALVPEALEKHKDNQEAALVDLQTELKSLKTLIVNRGRPIGSQGTNVSPILPIGNSSSAVPESPTTAAIPSIPVWQHEMQAGGQSADGLAS</sequence>
<dbReference type="Gene3D" id="1.10.10.10">
    <property type="entry name" value="Winged helix-like DNA-binding domain superfamily/Winged helix DNA-binding domain"/>
    <property type="match status" value="1"/>
</dbReference>
<dbReference type="EMBL" id="LXFE01000132">
    <property type="protein sequence ID" value="OLL26946.1"/>
    <property type="molecule type" value="Genomic_DNA"/>
</dbReference>
<dbReference type="Gene3D" id="1.20.1270.60">
    <property type="entry name" value="Arfaptin homology (AH) domain/BAR domain"/>
    <property type="match status" value="1"/>
</dbReference>
<keyword evidence="11" id="KW-0175">Coiled coil</keyword>
<keyword evidence="2 10" id="KW-0813">Transport</keyword>
<evidence type="ECO:0000256" key="3">
    <source>
        <dbReference type="ARBA" id="ARBA00022927"/>
    </source>
</evidence>
<keyword evidence="14" id="KW-1185">Reference proteome</keyword>
<evidence type="ECO:0000256" key="7">
    <source>
        <dbReference type="ARBA" id="ARBA00029502"/>
    </source>
</evidence>
<dbReference type="GO" id="GO:0016560">
    <property type="term" value="P:protein import into peroxisome matrix, docking"/>
    <property type="evidence" value="ECO:0007669"/>
    <property type="project" value="UniProtKB-UniRule"/>
</dbReference>
<dbReference type="InterPro" id="IPR036388">
    <property type="entry name" value="WH-like_DNA-bd_sf"/>
</dbReference>
<evidence type="ECO:0000313" key="14">
    <source>
        <dbReference type="Proteomes" id="UP000186594"/>
    </source>
</evidence>
<evidence type="ECO:0000256" key="5">
    <source>
        <dbReference type="ARBA" id="ARBA00023136"/>
    </source>
</evidence>
<comment type="function">
    <text evidence="10">Component of the PEX13-PEX14 docking complex, a translocon channel that specifically mediates the import of peroxisomal cargo proteins bound to PEX5 receptor. The PEX13-PEX14 docking complex forms a large import pore which can be opened to a diameter of about 9 nm. Mechanistically, PEX5 receptor along with cargo proteins associates with the PEX14 subunit of the PEX13-PEX14 docking complex in the cytosol, leading to the insertion of the receptor into the organelle membrane with the concomitant translocation of the cargo into the peroxisome matrix.</text>
</comment>
<protein>
    <recommendedName>
        <fullName evidence="7 10">Peroxisomal membrane protein PEX14</fullName>
    </recommendedName>
    <alternativeName>
        <fullName evidence="8 10">Peroxin-14</fullName>
    </alternativeName>
</protein>
<dbReference type="GO" id="GO:1990429">
    <property type="term" value="C:peroxisomal importomer complex"/>
    <property type="evidence" value="ECO:0007669"/>
    <property type="project" value="TreeGrafter"/>
</dbReference>
<evidence type="ECO:0000256" key="11">
    <source>
        <dbReference type="SAM" id="Coils"/>
    </source>
</evidence>
<feature type="domain" description="Peroxisome membrane anchor protein Pex14p N-terminal" evidence="12">
    <location>
        <begin position="4"/>
        <end position="47"/>
    </location>
</feature>
<evidence type="ECO:0000256" key="10">
    <source>
        <dbReference type="RuleBase" id="RU367032"/>
    </source>
</evidence>
<keyword evidence="3 10" id="KW-0653">Protein transport</keyword>
<dbReference type="Pfam" id="PF04695">
    <property type="entry name" value="Pex14_N"/>
    <property type="match status" value="1"/>
</dbReference>
<name>A0A1U7LW87_NEOID</name>
<proteinExistence type="inferred from homology"/>
<evidence type="ECO:0000256" key="8">
    <source>
        <dbReference type="ARBA" id="ARBA00029691"/>
    </source>
</evidence>
<evidence type="ECO:0000313" key="13">
    <source>
        <dbReference type="EMBL" id="OLL26946.1"/>
    </source>
</evidence>
<evidence type="ECO:0000256" key="9">
    <source>
        <dbReference type="ARBA" id="ARBA00046271"/>
    </source>
</evidence>
<evidence type="ECO:0000256" key="1">
    <source>
        <dbReference type="ARBA" id="ARBA00005443"/>
    </source>
</evidence>
<dbReference type="InterPro" id="IPR025655">
    <property type="entry name" value="PEX14"/>
</dbReference>
<comment type="caution">
    <text evidence="13">The sequence shown here is derived from an EMBL/GenBank/DDBJ whole genome shotgun (WGS) entry which is preliminary data.</text>
</comment>
<comment type="subcellular location">
    <subcellularLocation>
        <location evidence="9 10">Peroxisome membrane</location>
    </subcellularLocation>
</comment>
<reference evidence="13 14" key="1">
    <citation type="submission" date="2016-04" db="EMBL/GenBank/DDBJ databases">
        <title>Evolutionary innovation and constraint leading to complex multicellularity in the Ascomycota.</title>
        <authorList>
            <person name="Cisse O."/>
            <person name="Nguyen A."/>
            <person name="Hewitt D.A."/>
            <person name="Jedd G."/>
            <person name="Stajich J.E."/>
        </authorList>
    </citation>
    <scope>NUCLEOTIDE SEQUENCE [LARGE SCALE GENOMIC DNA]</scope>
    <source>
        <strain evidence="13 14">DAH-3</strain>
    </source>
</reference>
<comment type="similarity">
    <text evidence="1 10">Belongs to the peroxin-14 family.</text>
</comment>